<feature type="compositionally biased region" description="Polar residues" evidence="1">
    <location>
        <begin position="701"/>
        <end position="718"/>
    </location>
</feature>
<sequence length="888" mass="94797">MKQRLISRRHNLLLILPLLLMLFWVPPSQADAIDGLANLLEKVEDAGVPPNWLPIKSGDIRASKGLIVCLDNAGNDIAVAHCIDDYQNTPIGSELSGQAGIPSWVFDLLELYISYREGDYWGVVKYLGKAAICIVAQVMTGGAVDVCGLIEDLIKVAEELLDAAKAVAQFFTSLGEGAWEAAKDIGCSLGLGGCGKSSPPEQIAYAWVFQPRVGQGLTAIEATDPSGLYTLRQQLEQNALHAPPIWSIVGIPSTVYANGLPKGAVDIASQVFTKAVDAQWTKHMVVEVLGKLATKRSQYNTPSKVTTSAQVVAGLSKSSPSAVASEVIKRCSDDFVYASEFAHVDRWIMGHKSEADKVKALTHQQWCGAVFWKGNKSVFAQRFHDYLKANGCSLVNNKLYCSSVSSYNNCSALMKSVDQEGLCKISSAAGNEIAKSVRDALISKGSKYPCEIKGSLKFSSSKRLICSRPTLQASCKETYKSLYPDYPANLLSCELKMDSDYSALLTAVNQKVAQLNSQMGSGILGGSAKDPLVILASSSGVVAAVQSLPNQDFGFGPPSTSKAFDYQLFGGVPKHIDGVNTPLLMFEMTFNKDLPIEKKNPLESKLELVNPKINPTPFENQKGNAMQELKGGVLSTSPSMGGFAGGQSLPQQKALSGPLPGGTRQSGGFAPQTAAPNIDHLQQAPMAAAPAPTLGGIQLPEQKTLSGPSPESQNSTNGLAPRVGRLPPTSGTRGTTSTQVTVLLAGRQWRHGDAIILSDQQAVSKENGLCNFELRQQWLNPEATPVAMSQRRWHVAPAGGTAQRVSEHAIRGGIELVDRIALPPGQNRLTLSYAAPAANAMKPLLIQVTGNCRPAGRLGLPTKEESGETANPAPRPTAPTSRLRLPTR</sequence>
<gene>
    <name evidence="2" type="ORF">FHP88_03325</name>
</gene>
<evidence type="ECO:0000256" key="1">
    <source>
        <dbReference type="SAM" id="MobiDB-lite"/>
    </source>
</evidence>
<feature type="region of interest" description="Disordered" evidence="1">
    <location>
        <begin position="691"/>
        <end position="737"/>
    </location>
</feature>
<reference evidence="2 3" key="1">
    <citation type="submission" date="2019-07" db="EMBL/GenBank/DDBJ databases">
        <title>The pathways for chlorine oxyanion respiration interact through the shared metabolite chlorate.</title>
        <authorList>
            <person name="Barnum T.P."/>
            <person name="Cheng Y."/>
            <person name="Hill K.A."/>
            <person name="Lucas L.N."/>
            <person name="Carlson H.K."/>
            <person name="Coates J.D."/>
        </authorList>
    </citation>
    <scope>NUCLEOTIDE SEQUENCE [LARGE SCALE GENOMIC DNA]</scope>
    <source>
        <strain evidence="2 3">BK-1</strain>
    </source>
</reference>
<dbReference type="AlphaFoldDB" id="A0A557SKD9"/>
<proteinExistence type="predicted"/>
<dbReference type="EMBL" id="VMNH01000004">
    <property type="protein sequence ID" value="TVO77843.1"/>
    <property type="molecule type" value="Genomic_DNA"/>
</dbReference>
<feature type="compositionally biased region" description="Low complexity" evidence="1">
    <location>
        <begin position="878"/>
        <end position="888"/>
    </location>
</feature>
<keyword evidence="3" id="KW-1185">Reference proteome</keyword>
<name>A0A557SKD9_9GAMM</name>
<evidence type="ECO:0000313" key="3">
    <source>
        <dbReference type="Proteomes" id="UP000316649"/>
    </source>
</evidence>
<dbReference type="RefSeq" id="WP_144357567.1">
    <property type="nucleotide sequence ID" value="NZ_VMNH01000004.1"/>
</dbReference>
<protein>
    <submittedName>
        <fullName evidence="2">Uncharacterized protein</fullName>
    </submittedName>
</protein>
<evidence type="ECO:0000313" key="2">
    <source>
        <dbReference type="EMBL" id="TVO77843.1"/>
    </source>
</evidence>
<accession>A0A557SKD9</accession>
<organism evidence="2 3">
    <name type="scientific">Sedimenticola selenatireducens</name>
    <dbReference type="NCBI Taxonomy" id="191960"/>
    <lineage>
        <taxon>Bacteria</taxon>
        <taxon>Pseudomonadati</taxon>
        <taxon>Pseudomonadota</taxon>
        <taxon>Gammaproteobacteria</taxon>
        <taxon>Chromatiales</taxon>
        <taxon>Sedimenticolaceae</taxon>
        <taxon>Sedimenticola</taxon>
    </lineage>
</organism>
<comment type="caution">
    <text evidence="2">The sequence shown here is derived from an EMBL/GenBank/DDBJ whole genome shotgun (WGS) entry which is preliminary data.</text>
</comment>
<feature type="compositionally biased region" description="Low complexity" evidence="1">
    <location>
        <begin position="725"/>
        <end position="737"/>
    </location>
</feature>
<feature type="region of interest" description="Disordered" evidence="1">
    <location>
        <begin position="632"/>
        <end position="674"/>
    </location>
</feature>
<dbReference type="Proteomes" id="UP000316649">
    <property type="component" value="Unassembled WGS sequence"/>
</dbReference>
<feature type="region of interest" description="Disordered" evidence="1">
    <location>
        <begin position="856"/>
        <end position="888"/>
    </location>
</feature>